<proteinExistence type="inferred from homology"/>
<organism evidence="3 4">
    <name type="scientific">Aeromicrobium marinum DSM 15272</name>
    <dbReference type="NCBI Taxonomy" id="585531"/>
    <lineage>
        <taxon>Bacteria</taxon>
        <taxon>Bacillati</taxon>
        <taxon>Actinomycetota</taxon>
        <taxon>Actinomycetes</taxon>
        <taxon>Propionibacteriales</taxon>
        <taxon>Nocardioidaceae</taxon>
        <taxon>Aeromicrobium</taxon>
    </lineage>
</organism>
<reference evidence="3" key="1">
    <citation type="submission" date="2010-08" db="EMBL/GenBank/DDBJ databases">
        <authorList>
            <person name="Muzny D."/>
            <person name="Qin X."/>
            <person name="Buhay C."/>
            <person name="Dugan-Rocha S."/>
            <person name="Ding Y."/>
            <person name="Chen G."/>
            <person name="Hawes A."/>
            <person name="Holder M."/>
            <person name="Jhangiani S."/>
            <person name="Johnson A."/>
            <person name="Khan Z."/>
            <person name="Li Z."/>
            <person name="Liu W."/>
            <person name="Liu X."/>
            <person name="Perez L."/>
            <person name="Shen H."/>
            <person name="Wang Q."/>
            <person name="Watt J."/>
            <person name="Xi L."/>
            <person name="Xin Y."/>
            <person name="Zhou J."/>
            <person name="Deng J."/>
            <person name="Jiang H."/>
            <person name="Liu Y."/>
            <person name="Qu J."/>
            <person name="Song X.-Z."/>
            <person name="Zhang L."/>
            <person name="Villasana D."/>
            <person name="Johnson A."/>
            <person name="Liu J."/>
            <person name="Liyanage D."/>
            <person name="Lorensuhewa L."/>
            <person name="Robinson T."/>
            <person name="Song A."/>
            <person name="Song B.-B."/>
            <person name="Dinh H."/>
            <person name="Thornton R."/>
            <person name="Coyle M."/>
            <person name="Francisco L."/>
            <person name="Jackson L."/>
            <person name="Javaid M."/>
            <person name="Korchina V."/>
            <person name="Kovar C."/>
            <person name="Mata R."/>
            <person name="Mathew T."/>
            <person name="Ngo R."/>
            <person name="Nguyen L."/>
            <person name="Nguyen N."/>
            <person name="Okwuonu G."/>
            <person name="Ongeri F."/>
            <person name="Pham C."/>
            <person name="Simmons D."/>
            <person name="Wilczek-Boney K."/>
            <person name="Hale W."/>
            <person name="Jakkamsetti A."/>
            <person name="Pham P."/>
            <person name="Ruth R."/>
            <person name="San Lucas F."/>
            <person name="Warren J."/>
            <person name="Zhang J."/>
            <person name="Zhao Z."/>
            <person name="Zhou C."/>
            <person name="Zhu D."/>
            <person name="Lee S."/>
            <person name="Bess C."/>
            <person name="Blankenburg K."/>
            <person name="Forbes L."/>
            <person name="Fu Q."/>
            <person name="Gubbala S."/>
            <person name="Hirani K."/>
            <person name="Jayaseelan J.C."/>
            <person name="Lara F."/>
            <person name="Munidasa M."/>
            <person name="Palculict T."/>
            <person name="Patil S."/>
            <person name="Pu L.-L."/>
            <person name="Saada N."/>
            <person name="Tang L."/>
            <person name="Weissenberger G."/>
            <person name="Zhu Y."/>
            <person name="Hemphill L."/>
            <person name="Shang Y."/>
            <person name="Youmans B."/>
            <person name="Ayvaz T."/>
            <person name="Ross M."/>
            <person name="Santibanez J."/>
            <person name="Aqrawi P."/>
            <person name="Gross S."/>
            <person name="Joshi V."/>
            <person name="Fowler G."/>
            <person name="Nazareth L."/>
            <person name="Reid J."/>
            <person name="Worley K."/>
            <person name="Petrosino J."/>
            <person name="Highlander S."/>
            <person name="Gibbs R."/>
        </authorList>
    </citation>
    <scope>NUCLEOTIDE SEQUENCE [LARGE SCALE GENOMIC DNA]</scope>
    <source>
        <strain evidence="3">DSM 15272</strain>
    </source>
</reference>
<comment type="caution">
    <text evidence="3">The sequence shown here is derived from an EMBL/GenBank/DDBJ whole genome shotgun (WGS) entry which is preliminary data.</text>
</comment>
<dbReference type="AlphaFoldDB" id="E2S883"/>
<sequence length="382" mass="41929">MNLALSVGGHIGEIDKACRPLLNEGNDADEDAQTQMFFESWCELAETLVELANEDEAAGRPRSAGAKLARATAYYQTAERMQARTFAPRRAAYAASLASFDRHLELTRSPAQKVEVPFGAESLPGILIRPPATARRTPCVIFWNGLDSTKEQIFGTGVAQELLARGIGSLIVDTPGSGEALRLRNLTASVATESWATACVDFLEDQPDIDPQLIGLVAWSLGGYYGPRATAFEPRLSFGVAWGSNYDWGQVQQQRLANQGDRPVPHYWDHVQWVWGCDNLDDFIELSESINLRGVADKISVPYLVVHGEHDRQIDVGYAHQLYADLTSSPAPALKIFGDREGGVEHCSVDNMLVVRDYICDWIDLTLASLEDTAHPSRQGVA</sequence>
<dbReference type="GO" id="GO:0006508">
    <property type="term" value="P:proteolysis"/>
    <property type="evidence" value="ECO:0007669"/>
    <property type="project" value="InterPro"/>
</dbReference>
<protein>
    <recommendedName>
        <fullName evidence="2">Peptidase S9 prolyl oligopeptidase catalytic domain-containing protein</fullName>
    </recommendedName>
</protein>
<dbReference type="InterPro" id="IPR050261">
    <property type="entry name" value="FrsA_esterase"/>
</dbReference>
<dbReference type="InterPro" id="IPR001375">
    <property type="entry name" value="Peptidase_S9_cat"/>
</dbReference>
<dbReference type="HOGENOM" id="CLU_034451_4_1_11"/>
<dbReference type="Gene3D" id="1.20.1440.110">
    <property type="entry name" value="acylaminoacyl peptidase"/>
    <property type="match status" value="1"/>
</dbReference>
<feature type="domain" description="Peptidase S9 prolyl oligopeptidase catalytic" evidence="2">
    <location>
        <begin position="197"/>
        <end position="329"/>
    </location>
</feature>
<evidence type="ECO:0000256" key="1">
    <source>
        <dbReference type="ARBA" id="ARBA00008645"/>
    </source>
</evidence>
<dbReference type="PANTHER" id="PTHR22946">
    <property type="entry name" value="DIENELACTONE HYDROLASE DOMAIN-CONTAINING PROTEIN-RELATED"/>
    <property type="match status" value="1"/>
</dbReference>
<dbReference type="eggNOG" id="COG1073">
    <property type="taxonomic scope" value="Bacteria"/>
</dbReference>
<evidence type="ECO:0000313" key="4">
    <source>
        <dbReference type="Proteomes" id="UP000003111"/>
    </source>
</evidence>
<dbReference type="PANTHER" id="PTHR22946:SF12">
    <property type="entry name" value="CONIDIAL PIGMENT BIOSYNTHESIS PROTEIN AYG1 (AFU_ORTHOLOGUE AFUA_2G17550)"/>
    <property type="match status" value="1"/>
</dbReference>
<dbReference type="Proteomes" id="UP000003111">
    <property type="component" value="Unassembled WGS sequence"/>
</dbReference>
<evidence type="ECO:0000259" key="2">
    <source>
        <dbReference type="Pfam" id="PF00326"/>
    </source>
</evidence>
<accession>E2S883</accession>
<dbReference type="STRING" id="585531.HMPREF0063_10240"/>
<dbReference type="GO" id="GO:0008236">
    <property type="term" value="F:serine-type peptidase activity"/>
    <property type="evidence" value="ECO:0007669"/>
    <property type="project" value="InterPro"/>
</dbReference>
<dbReference type="Pfam" id="PF00326">
    <property type="entry name" value="Peptidase_S9"/>
    <property type="match status" value="1"/>
</dbReference>
<dbReference type="Gene3D" id="3.40.50.1820">
    <property type="entry name" value="alpha/beta hydrolase"/>
    <property type="match status" value="1"/>
</dbReference>
<name>E2S883_9ACTN</name>
<keyword evidence="4" id="KW-1185">Reference proteome</keyword>
<dbReference type="SUPFAM" id="SSF53474">
    <property type="entry name" value="alpha/beta-Hydrolases"/>
    <property type="match status" value="1"/>
</dbReference>
<dbReference type="InterPro" id="IPR029058">
    <property type="entry name" value="AB_hydrolase_fold"/>
</dbReference>
<gene>
    <name evidence="3" type="ORF">HMPREF0063_10240</name>
</gene>
<comment type="similarity">
    <text evidence="1">Belongs to the AB hydrolase superfamily.</text>
</comment>
<dbReference type="EMBL" id="ACLF03000002">
    <property type="protein sequence ID" value="EFQ84388.1"/>
    <property type="molecule type" value="Genomic_DNA"/>
</dbReference>
<evidence type="ECO:0000313" key="3">
    <source>
        <dbReference type="EMBL" id="EFQ84388.1"/>
    </source>
</evidence>